<evidence type="ECO:0000313" key="15">
    <source>
        <dbReference type="EMBL" id="CDB46218.1"/>
    </source>
</evidence>
<dbReference type="GO" id="GO:0046961">
    <property type="term" value="F:proton-transporting ATPase activity, rotational mechanism"/>
    <property type="evidence" value="ECO:0007669"/>
    <property type="project" value="TreeGrafter"/>
</dbReference>
<dbReference type="InterPro" id="IPR050059">
    <property type="entry name" value="ATP_synthase_B_chain"/>
</dbReference>
<evidence type="ECO:0000256" key="11">
    <source>
        <dbReference type="ARBA" id="ARBA00037847"/>
    </source>
</evidence>
<gene>
    <name evidence="12 16" type="primary">atpF</name>
    <name evidence="15" type="ORF">BN533_01275</name>
    <name evidence="16" type="ORF">GMD11_08195</name>
    <name evidence="17" type="ORF">GMD18_07850</name>
</gene>
<protein>
    <recommendedName>
        <fullName evidence="12">ATP synthase subunit b</fullName>
    </recommendedName>
    <alternativeName>
        <fullName evidence="12">ATP synthase F(0) sector subunit b</fullName>
    </alternativeName>
    <alternativeName>
        <fullName evidence="12">ATPase subunit I</fullName>
    </alternativeName>
    <alternativeName>
        <fullName evidence="12">F-type ATPase subunit b</fullName>
        <shortName evidence="12">F-ATPase subunit b</shortName>
    </alternativeName>
</protein>
<dbReference type="EMBL" id="WNBW01000005">
    <property type="protein sequence ID" value="MTU04307.1"/>
    <property type="molecule type" value="Genomic_DNA"/>
</dbReference>
<evidence type="ECO:0000256" key="4">
    <source>
        <dbReference type="ARBA" id="ARBA00022692"/>
    </source>
</evidence>
<keyword evidence="7 12" id="KW-0406">Ion transport</keyword>
<evidence type="ECO:0000256" key="1">
    <source>
        <dbReference type="ARBA" id="ARBA00005513"/>
    </source>
</evidence>
<evidence type="ECO:0000313" key="16">
    <source>
        <dbReference type="EMBL" id="MTT76243.1"/>
    </source>
</evidence>
<evidence type="ECO:0000256" key="8">
    <source>
        <dbReference type="ARBA" id="ARBA00023136"/>
    </source>
</evidence>
<keyword evidence="12" id="KW-1003">Cell membrane</keyword>
<comment type="function">
    <text evidence="12">Component of the F(0) channel, it forms part of the peripheral stalk, linking F(1) to F(0).</text>
</comment>
<keyword evidence="4 12" id="KW-0812">Transmembrane</keyword>
<dbReference type="GO" id="GO:0012505">
    <property type="term" value="C:endomembrane system"/>
    <property type="evidence" value="ECO:0007669"/>
    <property type="project" value="UniProtKB-SubCell"/>
</dbReference>
<evidence type="ECO:0000313" key="17">
    <source>
        <dbReference type="EMBL" id="MTU04307.1"/>
    </source>
</evidence>
<keyword evidence="18" id="KW-1185">Reference proteome</keyword>
<dbReference type="SUPFAM" id="SSF81573">
    <property type="entry name" value="F1F0 ATP synthase subunit B, membrane domain"/>
    <property type="match status" value="1"/>
</dbReference>
<dbReference type="InterPro" id="IPR005864">
    <property type="entry name" value="ATP_synth_F0_bsu_bac"/>
</dbReference>
<keyword evidence="3 12" id="KW-0138">CF(0)</keyword>
<reference evidence="18 19" key="2">
    <citation type="journal article" date="2019" name="Nat. Med.">
        <title>A library of human gut bacterial isolates paired with longitudinal multiomics data enables mechanistic microbiome research.</title>
        <authorList>
            <person name="Poyet M."/>
            <person name="Groussin M."/>
            <person name="Gibbons S.M."/>
            <person name="Avila-Pacheco J."/>
            <person name="Jiang X."/>
            <person name="Kearney S.M."/>
            <person name="Perrotta A.R."/>
            <person name="Berdy B."/>
            <person name="Zhao S."/>
            <person name="Lieberman T.D."/>
            <person name="Swanson P.K."/>
            <person name="Smith M."/>
            <person name="Roesemann S."/>
            <person name="Alexander J.E."/>
            <person name="Rich S.A."/>
            <person name="Livny J."/>
            <person name="Vlamakis H."/>
            <person name="Clish C."/>
            <person name="Bullock K."/>
            <person name="Deik A."/>
            <person name="Scott J."/>
            <person name="Pierce K.A."/>
            <person name="Xavier R.J."/>
            <person name="Alm E.J."/>
        </authorList>
    </citation>
    <scope>NUCLEOTIDE SEQUENCE [LARGE SCALE GENOMIC DNA]</scope>
    <source>
        <strain evidence="16 19">BIOML-A13</strain>
        <strain evidence="17 18">BIOML-A3</strain>
    </source>
</reference>
<evidence type="ECO:0000256" key="2">
    <source>
        <dbReference type="ARBA" id="ARBA00022448"/>
    </source>
</evidence>
<evidence type="ECO:0000256" key="14">
    <source>
        <dbReference type="SAM" id="Coils"/>
    </source>
</evidence>
<dbReference type="CDD" id="cd06503">
    <property type="entry name" value="ATP-synt_Fo_b"/>
    <property type="match status" value="1"/>
</dbReference>
<dbReference type="PANTHER" id="PTHR33445">
    <property type="entry name" value="ATP SYNTHASE SUBUNIT B', CHLOROPLASTIC"/>
    <property type="match status" value="1"/>
</dbReference>
<accession>A0A3G9H640</accession>
<comment type="function">
    <text evidence="10 12">F(1)F(0) ATP synthase produces ATP from ADP in the presence of a proton or sodium gradient. F-type ATPases consist of two structural domains, F(1) containing the extramembraneous catalytic core and F(0) containing the membrane proton channel, linked together by a central stalk and a peripheral stalk. During catalysis, ATP synthesis in the catalytic domain of F(1) is coupled via a rotary mechanism of the central stalk subunits to proton translocation.</text>
</comment>
<evidence type="ECO:0000256" key="12">
    <source>
        <dbReference type="HAMAP-Rule" id="MF_01398"/>
    </source>
</evidence>
<dbReference type="NCBIfam" id="TIGR01144">
    <property type="entry name" value="ATP_synt_b"/>
    <property type="match status" value="1"/>
</dbReference>
<accession>R6I7Q3</accession>
<proteinExistence type="inferred from homology"/>
<dbReference type="AlphaFoldDB" id="A0A3G9H640"/>
<dbReference type="GeneID" id="49406485"/>
<evidence type="ECO:0000256" key="6">
    <source>
        <dbReference type="ARBA" id="ARBA00022989"/>
    </source>
</evidence>
<keyword evidence="14" id="KW-0175">Coiled coil</keyword>
<dbReference type="EMBL" id="WNBM01000005">
    <property type="protein sequence ID" value="MTT76243.1"/>
    <property type="molecule type" value="Genomic_DNA"/>
</dbReference>
<comment type="similarity">
    <text evidence="1 12 13">Belongs to the ATPase B chain family.</text>
</comment>
<evidence type="ECO:0000256" key="13">
    <source>
        <dbReference type="RuleBase" id="RU003848"/>
    </source>
</evidence>
<dbReference type="OrthoDB" id="5518984at2"/>
<evidence type="ECO:0000256" key="3">
    <source>
        <dbReference type="ARBA" id="ARBA00022547"/>
    </source>
</evidence>
<dbReference type="Pfam" id="PF00430">
    <property type="entry name" value="ATP-synt_B"/>
    <property type="match status" value="1"/>
</dbReference>
<dbReference type="EMBL" id="CBDS010000078">
    <property type="protein sequence ID" value="CDB46218.1"/>
    <property type="molecule type" value="Genomic_DNA"/>
</dbReference>
<feature type="transmembrane region" description="Helical" evidence="12">
    <location>
        <begin position="6"/>
        <end position="27"/>
    </location>
</feature>
<dbReference type="PANTHER" id="PTHR33445:SF2">
    <property type="entry name" value="ATP SYNTHASE SUBUNIT B', CHLOROPLASTIC"/>
    <property type="match status" value="1"/>
</dbReference>
<evidence type="ECO:0000313" key="18">
    <source>
        <dbReference type="Proteomes" id="UP000443070"/>
    </source>
</evidence>
<dbReference type="InterPro" id="IPR002146">
    <property type="entry name" value="ATP_synth_b/b'su_bac/chlpt"/>
</dbReference>
<dbReference type="InterPro" id="IPR028987">
    <property type="entry name" value="ATP_synth_B-like_membr_sf"/>
</dbReference>
<dbReference type="RefSeq" id="WP_021718175.1">
    <property type="nucleotide sequence ID" value="NZ_AP019004.1"/>
</dbReference>
<dbReference type="Gene3D" id="6.10.250.1580">
    <property type="match status" value="1"/>
</dbReference>
<dbReference type="HAMAP" id="MF_01398">
    <property type="entry name" value="ATP_synth_b_bprime"/>
    <property type="match status" value="1"/>
</dbReference>
<evidence type="ECO:0000313" key="19">
    <source>
        <dbReference type="Proteomes" id="UP000484547"/>
    </source>
</evidence>
<comment type="caution">
    <text evidence="15">The sequence shown here is derived from an EMBL/GenBank/DDBJ whole genome shotgun (WGS) entry which is preliminary data.</text>
</comment>
<comment type="subunit">
    <text evidence="12">F-type ATPases have 2 components, F(1) - the catalytic core - and F(0) - the membrane proton channel. F(1) has five subunits: alpha(3), beta(3), gamma(1), delta(1), epsilon(1). F(0) has three main subunits: a(1), b(2) and c(10-14). The alpha and beta chains form an alternating ring which encloses part of the gamma chain. F(1) is attached to F(0) by a central stalk formed by the gamma and epsilon chains, while a peripheral stalk is formed by the delta and b chains.</text>
</comment>
<comment type="subcellular location">
    <subcellularLocation>
        <location evidence="12">Cell membrane</location>
        <topology evidence="12">Single-pass membrane protein</topology>
    </subcellularLocation>
    <subcellularLocation>
        <location evidence="11">Endomembrane system</location>
        <topology evidence="11">Single-pass membrane protein</topology>
    </subcellularLocation>
</comment>
<evidence type="ECO:0000256" key="10">
    <source>
        <dbReference type="ARBA" id="ARBA00025198"/>
    </source>
</evidence>
<organism evidence="15">
    <name type="scientific">Phascolarctobacterium faecium</name>
    <dbReference type="NCBI Taxonomy" id="33025"/>
    <lineage>
        <taxon>Bacteria</taxon>
        <taxon>Bacillati</taxon>
        <taxon>Bacillota</taxon>
        <taxon>Negativicutes</taxon>
        <taxon>Acidaminococcales</taxon>
        <taxon>Acidaminococcaceae</taxon>
        <taxon>Phascolarctobacterium</taxon>
    </lineage>
</organism>
<dbReference type="GO" id="GO:0046933">
    <property type="term" value="F:proton-transporting ATP synthase activity, rotational mechanism"/>
    <property type="evidence" value="ECO:0007669"/>
    <property type="project" value="UniProtKB-UniRule"/>
</dbReference>
<dbReference type="GO" id="GO:0045259">
    <property type="term" value="C:proton-transporting ATP synthase complex"/>
    <property type="evidence" value="ECO:0007669"/>
    <property type="project" value="UniProtKB-KW"/>
</dbReference>
<keyword evidence="5 12" id="KW-0375">Hydrogen ion transport</keyword>
<dbReference type="Proteomes" id="UP000443070">
    <property type="component" value="Unassembled WGS sequence"/>
</dbReference>
<dbReference type="GO" id="GO:0005886">
    <property type="term" value="C:plasma membrane"/>
    <property type="evidence" value="ECO:0007669"/>
    <property type="project" value="UniProtKB-SubCell"/>
</dbReference>
<sequence length="160" mass="17399">MVNFNATLIAQVLNFLILVFILAKFAYKPLMKIMDDRKNKIAGDLAAAETAKTDAESIKAEYAAKLAAARQEAQAIIDNARKTAQTAHDKILADTKAEQDQIVKTAKEAIALEKKQALSEIRAHVINLSLVAASKIVEQKLGSEEDKKLAGDIVDAVLKQ</sequence>
<keyword evidence="6 12" id="KW-1133">Transmembrane helix</keyword>
<evidence type="ECO:0000256" key="5">
    <source>
        <dbReference type="ARBA" id="ARBA00022781"/>
    </source>
</evidence>
<keyword evidence="2 12" id="KW-0813">Transport</keyword>
<keyword evidence="9 12" id="KW-0066">ATP synthesis</keyword>
<evidence type="ECO:0000256" key="9">
    <source>
        <dbReference type="ARBA" id="ARBA00023310"/>
    </source>
</evidence>
<name>A0A3G9H640_9FIRM</name>
<keyword evidence="8 12" id="KW-0472">Membrane</keyword>
<reference evidence="15" key="1">
    <citation type="submission" date="2012-11" db="EMBL/GenBank/DDBJ databases">
        <title>Dependencies among metagenomic species, viruses, plasmids and units of genetic variation.</title>
        <authorList>
            <person name="Nielsen H.B."/>
            <person name="Almeida M."/>
            <person name="Juncker A.S."/>
            <person name="Rasmussen S."/>
            <person name="Li J."/>
            <person name="Sunagawa S."/>
            <person name="Plichta D."/>
            <person name="Gautier L."/>
            <person name="Le Chatelier E."/>
            <person name="Peletier E."/>
            <person name="Bonde I."/>
            <person name="Nielsen T."/>
            <person name="Manichanh C."/>
            <person name="Arumugam M."/>
            <person name="Batto J."/>
            <person name="Santos M.B.Q.D."/>
            <person name="Blom N."/>
            <person name="Borruel N."/>
            <person name="Burgdorf K.S."/>
            <person name="Boumezbeur F."/>
            <person name="Casellas F."/>
            <person name="Dore J."/>
            <person name="Guarner F."/>
            <person name="Hansen T."/>
            <person name="Hildebrand F."/>
            <person name="Kaas R.S."/>
            <person name="Kennedy S."/>
            <person name="Kristiansen K."/>
            <person name="Kultima J.R."/>
            <person name="Leonard P."/>
            <person name="Levenez F."/>
            <person name="Lund O."/>
            <person name="Moumen B."/>
            <person name="Le Paslier D."/>
            <person name="Pons N."/>
            <person name="Pedersen O."/>
            <person name="Prifti E."/>
            <person name="Qin J."/>
            <person name="Raes J."/>
            <person name="Tap J."/>
            <person name="Tims S."/>
            <person name="Ussery D.W."/>
            <person name="Yamada T."/>
            <person name="MetaHit consortium"/>
            <person name="Renault P."/>
            <person name="Sicheritz-Ponten T."/>
            <person name="Bork P."/>
            <person name="Wang J."/>
            <person name="Brunak S."/>
            <person name="Ehrlich S.D."/>
        </authorList>
    </citation>
    <scope>NUCLEOTIDE SEQUENCE [LARGE SCALE GENOMIC DNA]</scope>
</reference>
<dbReference type="Proteomes" id="UP000484547">
    <property type="component" value="Unassembled WGS sequence"/>
</dbReference>
<evidence type="ECO:0000256" key="7">
    <source>
        <dbReference type="ARBA" id="ARBA00023065"/>
    </source>
</evidence>
<feature type="coiled-coil region" evidence="14">
    <location>
        <begin position="52"/>
        <end position="90"/>
    </location>
</feature>